<feature type="transmembrane region" description="Helical" evidence="1">
    <location>
        <begin position="198"/>
        <end position="215"/>
    </location>
</feature>
<dbReference type="Proteomes" id="UP000216789">
    <property type="component" value="Unassembled WGS sequence"/>
</dbReference>
<gene>
    <name evidence="2" type="ORF">BPS1E_0914</name>
</gene>
<reference evidence="2 3" key="1">
    <citation type="journal article" date="2017" name="ISME J.">
        <title>Unveiling bifidobacterial biogeography across the mammalian branch of the tree of life.</title>
        <authorList>
            <person name="Milani C."/>
            <person name="Mangifesta M."/>
            <person name="Mancabelli L."/>
            <person name="Lugli G.A."/>
            <person name="James K."/>
            <person name="Duranti S."/>
            <person name="Turroni F."/>
            <person name="Ferrario C."/>
            <person name="Ossiprandi M.C."/>
            <person name="van Sinderen D."/>
            <person name="Ventura M."/>
        </authorList>
    </citation>
    <scope>NUCLEOTIDE SEQUENCE [LARGE SCALE GENOMIC DNA]</scope>
    <source>
        <strain evidence="2 3">1E</strain>
    </source>
</reference>
<keyword evidence="1" id="KW-1133">Transmembrane helix</keyword>
<organism evidence="2 3">
    <name type="scientific">Bifidobacterium pseudocatenulatum</name>
    <dbReference type="NCBI Taxonomy" id="28026"/>
    <lineage>
        <taxon>Bacteria</taxon>
        <taxon>Bacillati</taxon>
        <taxon>Actinomycetota</taxon>
        <taxon>Actinomycetes</taxon>
        <taxon>Bifidobacteriales</taxon>
        <taxon>Bifidobacteriaceae</taxon>
        <taxon>Bifidobacterium</taxon>
    </lineage>
</organism>
<dbReference type="EMBL" id="MNLB01000004">
    <property type="protein sequence ID" value="PAC73522.1"/>
    <property type="molecule type" value="Genomic_DNA"/>
</dbReference>
<dbReference type="AlphaFoldDB" id="A0A267WLN3"/>
<feature type="transmembrane region" description="Helical" evidence="1">
    <location>
        <begin position="245"/>
        <end position="264"/>
    </location>
</feature>
<feature type="transmembrane region" description="Helical" evidence="1">
    <location>
        <begin position="138"/>
        <end position="158"/>
    </location>
</feature>
<feature type="transmembrane region" description="Helical" evidence="1">
    <location>
        <begin position="58"/>
        <end position="75"/>
    </location>
</feature>
<feature type="transmembrane region" description="Helical" evidence="1">
    <location>
        <begin position="82"/>
        <end position="103"/>
    </location>
</feature>
<comment type="caution">
    <text evidence="2">The sequence shown here is derived from an EMBL/GenBank/DDBJ whole genome shotgun (WGS) entry which is preliminary data.</text>
</comment>
<evidence type="ECO:0000313" key="3">
    <source>
        <dbReference type="Proteomes" id="UP000216789"/>
    </source>
</evidence>
<feature type="transmembrane region" description="Helical" evidence="1">
    <location>
        <begin position="385"/>
        <end position="404"/>
    </location>
</feature>
<feature type="transmembrane region" description="Helical" evidence="1">
    <location>
        <begin position="170"/>
        <end position="189"/>
    </location>
</feature>
<accession>A0A267WLN3</accession>
<feature type="transmembrane region" description="Helical" evidence="1">
    <location>
        <begin position="21"/>
        <end position="38"/>
    </location>
</feature>
<proteinExistence type="predicted"/>
<protein>
    <submittedName>
        <fullName evidence="2">EpsP</fullName>
    </submittedName>
</protein>
<name>A0A267WLN3_BIFPS</name>
<feature type="transmembrane region" description="Helical" evidence="1">
    <location>
        <begin position="115"/>
        <end position="131"/>
    </location>
</feature>
<evidence type="ECO:0000313" key="2">
    <source>
        <dbReference type="EMBL" id="PAC73522.1"/>
    </source>
</evidence>
<keyword evidence="1" id="KW-0472">Membrane</keyword>
<keyword evidence="1" id="KW-0812">Transmembrane</keyword>
<sequence length="441" mass="49754">MNSEAMLKTAGHSRRKGLLRTPLDARFGVFFILFYSIAMEALIENLHLPGTIRYLNDVVLIAVIFGIQGRFLPILRKEHSYMLWGAVCALFVMDIFTAVINLVSPLLVMWAVRNTFRGLIYLFCVIAVLHVEDMTKLFHVLLGLQFPNLLLAIYQSLVTSGGNPDFVHGLFANGAGANTFSAVLFAYYLNAYLNGREPVWTVAFVAVTSIMIAAMAEEKTFFLYFIVIFVLSILISRWSLKTLCFIAVAFIAGIFLVQYIAIVMPDILEFLTDWNTSKTYLTSTWADSYGIPRLGAFTFITKNFFNNDFATSLFGFGFGSAEHSQFAFLDSPFYLRYGELSYRSFTHQWTFIETGYIGFGLFVLVFIIALICLCKQRWIYRKYDAVLNLTGICMCVVCIISMWSNATLKLDASYIPCFGVAIGFLTRKGFGDVPNEKSETV</sequence>
<feature type="transmembrane region" description="Helical" evidence="1">
    <location>
        <begin position="221"/>
        <end position="238"/>
    </location>
</feature>
<feature type="transmembrane region" description="Helical" evidence="1">
    <location>
        <begin position="355"/>
        <end position="373"/>
    </location>
</feature>
<evidence type="ECO:0000256" key="1">
    <source>
        <dbReference type="SAM" id="Phobius"/>
    </source>
</evidence>